<feature type="coiled-coil region" evidence="1">
    <location>
        <begin position="37"/>
        <end position="106"/>
    </location>
</feature>
<evidence type="ECO:0000256" key="1">
    <source>
        <dbReference type="SAM" id="Coils"/>
    </source>
</evidence>
<dbReference type="Proteomes" id="UP000626109">
    <property type="component" value="Unassembled WGS sequence"/>
</dbReference>
<comment type="caution">
    <text evidence="2">The sequence shown here is derived from an EMBL/GenBank/DDBJ whole genome shotgun (WGS) entry which is preliminary data.</text>
</comment>
<dbReference type="EMBL" id="CAJNNW010032938">
    <property type="protein sequence ID" value="CAE8716277.1"/>
    <property type="molecule type" value="Genomic_DNA"/>
</dbReference>
<evidence type="ECO:0000313" key="2">
    <source>
        <dbReference type="EMBL" id="CAE8716277.1"/>
    </source>
</evidence>
<feature type="non-terminal residue" evidence="2">
    <location>
        <position position="257"/>
    </location>
</feature>
<proteinExistence type="predicted"/>
<protein>
    <submittedName>
        <fullName evidence="2">Uncharacterized protein</fullName>
    </submittedName>
</protein>
<reference evidence="2" key="1">
    <citation type="submission" date="2021-02" db="EMBL/GenBank/DDBJ databases">
        <authorList>
            <person name="Dougan E. K."/>
            <person name="Rhodes N."/>
            <person name="Thang M."/>
            <person name="Chan C."/>
        </authorList>
    </citation>
    <scope>NUCLEOTIDE SEQUENCE</scope>
</reference>
<keyword evidence="1" id="KW-0175">Coiled coil</keyword>
<feature type="coiled-coil region" evidence="1">
    <location>
        <begin position="147"/>
        <end position="196"/>
    </location>
</feature>
<dbReference type="AlphaFoldDB" id="A0A813L6C3"/>
<accession>A0A813L6C3</accession>
<sequence length="257" mass="29808">MAYNVEVERSDPIVGSWMHQVSHHEAPSPSPPSLDGAKLLRGELRLAEERIRHFEARAAELCAEGRETAAYCSVISARFDKQVELNATLQRRLQHSEATSQNLLAEVNELQRGEAERAEKVAAKEASVRAWRDERLQELPLLKEKLLEEASMERKTLEEQVDRRIATSDRQFREQARELEMELGQARRENVELGRRCCSSYQVTRQAEDSARHWEQCAAVARQDLRHVDVERVHLREVVKWQEAEILRHTQRCTELQ</sequence>
<evidence type="ECO:0000313" key="3">
    <source>
        <dbReference type="Proteomes" id="UP000626109"/>
    </source>
</evidence>
<name>A0A813L6C3_POLGL</name>
<organism evidence="2 3">
    <name type="scientific">Polarella glacialis</name>
    <name type="common">Dinoflagellate</name>
    <dbReference type="NCBI Taxonomy" id="89957"/>
    <lineage>
        <taxon>Eukaryota</taxon>
        <taxon>Sar</taxon>
        <taxon>Alveolata</taxon>
        <taxon>Dinophyceae</taxon>
        <taxon>Suessiales</taxon>
        <taxon>Suessiaceae</taxon>
        <taxon>Polarella</taxon>
    </lineage>
</organism>
<gene>
    <name evidence="2" type="ORF">PGLA2088_LOCUS38990</name>
</gene>